<dbReference type="PROSITE" id="PS00508">
    <property type="entry name" value="NI_HGENASE_L_2"/>
    <property type="match status" value="1"/>
</dbReference>
<keyword evidence="6" id="KW-0460">Magnesium</keyword>
<dbReference type="PANTHER" id="PTHR43600:SF2">
    <property type="entry name" value="F420-NON-REDUCING HYDROGENASE VHU SUBUNIT A"/>
    <property type="match status" value="1"/>
</dbReference>
<dbReference type="GO" id="GO:0008901">
    <property type="term" value="F:ferredoxin hydrogenase activity"/>
    <property type="evidence" value="ECO:0007669"/>
    <property type="project" value="InterPro"/>
</dbReference>
<evidence type="ECO:0000256" key="2">
    <source>
        <dbReference type="ARBA" id="ARBA00009292"/>
    </source>
</evidence>
<protein>
    <submittedName>
        <fullName evidence="8">Ni/Fe hydrogenase subunit alpha</fullName>
    </submittedName>
</protein>
<dbReference type="GeneID" id="35119142"/>
<feature type="binding site" evidence="6">
    <location>
        <position position="450"/>
    </location>
    <ligand>
        <name>Mg(2+)</name>
        <dbReference type="ChEBI" id="CHEBI:18420"/>
    </ligand>
</feature>
<feature type="binding site" evidence="6">
    <location>
        <position position="42"/>
    </location>
    <ligand>
        <name>Mg(2+)</name>
        <dbReference type="ChEBI" id="CHEBI:18420"/>
    </ligand>
</feature>
<feature type="binding site" evidence="6">
    <location>
        <position position="64"/>
    </location>
    <ligand>
        <name>Ni(2+)</name>
        <dbReference type="ChEBI" id="CHEBI:49786"/>
    </ligand>
</feature>
<comment type="similarity">
    <text evidence="2 7">Belongs to the [NiFe]/[NiFeSe] hydrogenase large subunit family.</text>
</comment>
<dbReference type="PROSITE" id="PS00507">
    <property type="entry name" value="NI_HGENASE_L_1"/>
    <property type="match status" value="1"/>
</dbReference>
<dbReference type="AlphaFoldDB" id="A0A2H4U7X4"/>
<proteinExistence type="inferred from homology"/>
<evidence type="ECO:0000256" key="5">
    <source>
        <dbReference type="ARBA" id="ARBA00023002"/>
    </source>
</evidence>
<evidence type="ECO:0000256" key="3">
    <source>
        <dbReference type="ARBA" id="ARBA00022596"/>
    </source>
</evidence>
<keyword evidence="3 6" id="KW-0533">Nickel</keyword>
<evidence type="ECO:0000256" key="4">
    <source>
        <dbReference type="ARBA" id="ARBA00022723"/>
    </source>
</evidence>
<dbReference type="InterPro" id="IPR029014">
    <property type="entry name" value="NiFe-Hase_large"/>
</dbReference>
<reference evidence="8 9" key="1">
    <citation type="submission" date="2016-10" db="EMBL/GenBank/DDBJ databases">
        <authorList>
            <person name="Varghese N."/>
        </authorList>
    </citation>
    <scope>NUCLEOTIDE SEQUENCE [LARGE SCALE GENOMIC DNA]</scope>
    <source>
        <strain evidence="8 9">KB11</strain>
    </source>
</reference>
<dbReference type="Gene3D" id="1.10.645.10">
    <property type="entry name" value="Cytochrome-c3 Hydrogenase, chain B"/>
    <property type="match status" value="1"/>
</dbReference>
<dbReference type="Pfam" id="PF00374">
    <property type="entry name" value="NiFeSe_Hases"/>
    <property type="match status" value="2"/>
</dbReference>
<dbReference type="SUPFAM" id="SSF56762">
    <property type="entry name" value="HydB/Nqo4-like"/>
    <property type="match status" value="1"/>
</dbReference>
<gene>
    <name evidence="8" type="ORF">BK798_07145</name>
</gene>
<evidence type="ECO:0000313" key="9">
    <source>
        <dbReference type="Proteomes" id="UP000232133"/>
    </source>
</evidence>
<name>A0A2H4U7X4_METSM</name>
<feature type="binding site" evidence="6">
    <location>
        <position position="397"/>
    </location>
    <ligand>
        <name>Mg(2+)</name>
        <dbReference type="ChEBI" id="CHEBI:18420"/>
    </ligand>
</feature>
<dbReference type="Proteomes" id="UP000232133">
    <property type="component" value="Chromosome"/>
</dbReference>
<accession>A0A2H4U7X4</accession>
<keyword evidence="4 6" id="KW-0479">Metal-binding</keyword>
<feature type="binding site" evidence="6">
    <location>
        <position position="61"/>
    </location>
    <ligand>
        <name>Ni(2+)</name>
        <dbReference type="ChEBI" id="CHEBI:49786"/>
    </ligand>
</feature>
<dbReference type="GO" id="GO:0016151">
    <property type="term" value="F:nickel cation binding"/>
    <property type="evidence" value="ECO:0007669"/>
    <property type="project" value="InterPro"/>
</dbReference>
<evidence type="ECO:0000256" key="1">
    <source>
        <dbReference type="ARBA" id="ARBA00001967"/>
    </source>
</evidence>
<sequence>MVKLTMEPVTRIEGHAKITVQLDDDGNVVDTRLHVMEFRGFEKFLQGRPVEELARIVPRICGICDVQHHLAAAKAVDQIFGFEDEKILPTAYKMREIMNWGSFMHSHALHFYFLAAPDLIIPDGTRKTRNVFQIIKDQPEIALQAIELRRNGLEIVRKIGGRPIHPTSSTPGGISTELDDETQKDLLQRAQRNVELAQATLDLAKPIFEEKIDLVNSLGYFGDTRHCGLVNDGVWDVYNGDVRIKDVDGSIYTEYKNLEYKDVVAEHVKPYSWLKFPYIKELGYPEGIYRVAPLSRINVADKMPDAAPLAQAAFEEFHDKFGYAQAPLLFHWARLIELLASAECAADALDQDLSGPKFPEELERTAGEGAGIVEAARGTLIHNYACDDNGLVTEANIVVATIQNNPAMEMGIQQVAKDYIKPGVEVDDKIFNLMEMVIRAYDPCLSCATHTMDSQMRLAEVDIVDSEGNIIKKF</sequence>
<organism evidence="8 9">
    <name type="scientific">Methanobrevibacter smithii</name>
    <dbReference type="NCBI Taxonomy" id="2173"/>
    <lineage>
        <taxon>Archaea</taxon>
        <taxon>Methanobacteriati</taxon>
        <taxon>Methanobacteriota</taxon>
        <taxon>Methanomada group</taxon>
        <taxon>Methanobacteria</taxon>
        <taxon>Methanobacteriales</taxon>
        <taxon>Methanobacteriaceae</taxon>
        <taxon>Methanobrevibacter</taxon>
    </lineage>
</organism>
<dbReference type="RefSeq" id="WP_100815684.1">
    <property type="nucleotide sequence ID" value="NZ_CAYATN010000004.1"/>
</dbReference>
<keyword evidence="6" id="KW-0408">Iron</keyword>
<dbReference type="EMBL" id="CP017803">
    <property type="protein sequence ID" value="ATZ60211.1"/>
    <property type="molecule type" value="Genomic_DNA"/>
</dbReference>
<comment type="cofactor">
    <cofactor evidence="1 6">
        <name>Ni(2+)</name>
        <dbReference type="ChEBI" id="CHEBI:49786"/>
    </cofactor>
</comment>
<dbReference type="InterPro" id="IPR018194">
    <property type="entry name" value="Ni-dep_hyd_lsu_Ni_BS"/>
</dbReference>
<comment type="cofactor">
    <cofactor evidence="6">
        <name>Fe cation</name>
        <dbReference type="ChEBI" id="CHEBI:24875"/>
    </cofactor>
</comment>
<evidence type="ECO:0000313" key="8">
    <source>
        <dbReference type="EMBL" id="ATZ60211.1"/>
    </source>
</evidence>
<evidence type="ECO:0000256" key="6">
    <source>
        <dbReference type="PIRSR" id="PIRSR601501-1"/>
    </source>
</evidence>
<keyword evidence="5 7" id="KW-0560">Oxidoreductase</keyword>
<feature type="binding site" evidence="6">
    <location>
        <position position="64"/>
    </location>
    <ligand>
        <name>Fe cation</name>
        <dbReference type="ChEBI" id="CHEBI:24875"/>
    </ligand>
</feature>
<evidence type="ECO:0000256" key="7">
    <source>
        <dbReference type="RuleBase" id="RU003896"/>
    </source>
</evidence>
<feature type="binding site" evidence="6">
    <location>
        <position position="444"/>
    </location>
    <ligand>
        <name>Ni(2+)</name>
        <dbReference type="ChEBI" id="CHEBI:49786"/>
    </ligand>
</feature>
<feature type="binding site" evidence="6">
    <location>
        <position position="447"/>
    </location>
    <ligand>
        <name>Fe cation</name>
        <dbReference type="ChEBI" id="CHEBI:24875"/>
    </ligand>
</feature>
<dbReference type="InterPro" id="IPR001501">
    <property type="entry name" value="Ni-dep_hyd_lsu"/>
</dbReference>
<dbReference type="PANTHER" id="PTHR43600">
    <property type="entry name" value="COENZYME F420 HYDROGENASE, SUBUNIT ALPHA"/>
    <property type="match status" value="1"/>
</dbReference>